<dbReference type="Gene3D" id="1.10.8.730">
    <property type="match status" value="1"/>
</dbReference>
<gene>
    <name evidence="4" type="ORF">KIH74_28695</name>
</gene>
<dbReference type="RefSeq" id="WP_214159493.1">
    <property type="nucleotide sequence ID" value="NZ_JAHBAY010000014.1"/>
</dbReference>
<evidence type="ECO:0000259" key="3">
    <source>
        <dbReference type="Pfam" id="PF01935"/>
    </source>
</evidence>
<evidence type="ECO:0000313" key="4">
    <source>
        <dbReference type="EMBL" id="MBT0772956.1"/>
    </source>
</evidence>
<keyword evidence="2" id="KW-1133">Transmembrane helix</keyword>
<feature type="compositionally biased region" description="Low complexity" evidence="1">
    <location>
        <begin position="971"/>
        <end position="982"/>
    </location>
</feature>
<keyword evidence="5" id="KW-1185">Reference proteome</keyword>
<feature type="region of interest" description="Disordered" evidence="1">
    <location>
        <begin position="953"/>
        <end position="991"/>
    </location>
</feature>
<dbReference type="Pfam" id="PF01935">
    <property type="entry name" value="DUF87"/>
    <property type="match status" value="1"/>
</dbReference>
<evidence type="ECO:0000313" key="5">
    <source>
        <dbReference type="Proteomes" id="UP001197247"/>
    </source>
</evidence>
<dbReference type="Proteomes" id="UP001197247">
    <property type="component" value="Unassembled WGS sequence"/>
</dbReference>
<feature type="compositionally biased region" description="Pro residues" evidence="1">
    <location>
        <begin position="957"/>
        <end position="970"/>
    </location>
</feature>
<dbReference type="InterPro" id="IPR051162">
    <property type="entry name" value="T4SS_component"/>
</dbReference>
<proteinExistence type="predicted"/>
<organism evidence="4 5">
    <name type="scientific">Kineosporia corallincola</name>
    <dbReference type="NCBI Taxonomy" id="2835133"/>
    <lineage>
        <taxon>Bacteria</taxon>
        <taxon>Bacillati</taxon>
        <taxon>Actinomycetota</taxon>
        <taxon>Actinomycetes</taxon>
        <taxon>Kineosporiales</taxon>
        <taxon>Kineosporiaceae</taxon>
        <taxon>Kineosporia</taxon>
    </lineage>
</organism>
<evidence type="ECO:0000256" key="2">
    <source>
        <dbReference type="SAM" id="Phobius"/>
    </source>
</evidence>
<feature type="region of interest" description="Disordered" evidence="1">
    <location>
        <begin position="258"/>
        <end position="283"/>
    </location>
</feature>
<comment type="caution">
    <text evidence="4">The sequence shown here is derived from an EMBL/GenBank/DDBJ whole genome shotgun (WGS) entry which is preliminary data.</text>
</comment>
<feature type="region of interest" description="Disordered" evidence="1">
    <location>
        <begin position="797"/>
        <end position="830"/>
    </location>
</feature>
<dbReference type="Pfam" id="PF12666">
    <property type="entry name" value="PrgI"/>
    <property type="match status" value="1"/>
</dbReference>
<sequence length="991" mass="105038">MTMPSDTEPPVRARIPADLDTPDPVFAGLSMRQVTVVAVFAVPVYVAWKTLLGQVSGPVLLTFTVPVLAAGVAVALARRDGISLDRWLVAALAHRLSPRRLSLALDLTPPPASGKSTARQMFSGAPVAAITEDGVIVHPDGRHVAVLAVTTIPNALSTNTDDAVLAAGTARWLNGLSGPVQILLQNRPTDLAAHAVGIGEQALALPHPDLAGIALDHAEFLLDIHESDRPLQRQALIVCSGGAASGAENLFAVLTRKRRTRTRHSTEPTRGRRTAPAAGPRVSARAAAEAITRALRTATDIESLGVRAHLLDGAQVRALLHRTWNPIALDDDENRPEHESWQESQVDLPVGLLEAGPDHVHRTSPWSGPLWSASVAVTGYPDEVGMAWIEPLTSWPGVIDVALHVSPMSAPAAASRIRRRRIRAESARRLAADRGSLDDPLLEAVTQDAGDLADKIARGASRLFTTTLTVTVHAPTRTALGAAVADLRAHAASLLLETHVMTWRQREGWISSLPIGAGSTAAQRIMDTDALAAACPLAAPDVPASLPCDTGGRDIGVLTGLNLVTGGVVTSDRWALDNHNQIVLARSGAGKSYAAKTTILRELYTGTRVCVIDPEREYLELARQIGGTVIELGAPGVRVNPMSLPAGDPDAFTRRCLALHSLIDVMLTETLDPTARTVLDRAIIATYARAGITADPATWQRPAPRLHDLVTAVGAGCEAGKDDESSRAAATLRDRLMPWVGGSFRGLFDAPGAVDTLDPQGEGGHLVVWSTRLLPEELRPVGMMLAVDAIWRSIDRQSSTGEDRPASELMVDDEEVRPTPRPVARQDRHPGVRPGTVRQLVVVDEASLLLAEPAGAAFLARLAKRSRKRTAGLVLITTDVADLLNTELGEVVLANCASVLLLRQAPQAIDRLVRACALSPGEAGFLLTARRGQGLLLAQARVPVDIVASPREHPIAAAPPDPITRPPAPSSAPSSARSSARQRAGRVGERG</sequence>
<dbReference type="CDD" id="cd01127">
    <property type="entry name" value="TrwB_TraG_TraD_VirD4"/>
    <property type="match status" value="1"/>
</dbReference>
<dbReference type="InterPro" id="IPR027417">
    <property type="entry name" value="P-loop_NTPase"/>
</dbReference>
<keyword evidence="2" id="KW-0472">Membrane</keyword>
<dbReference type="SUPFAM" id="SSF52540">
    <property type="entry name" value="P-loop containing nucleoside triphosphate hydrolases"/>
    <property type="match status" value="1"/>
</dbReference>
<dbReference type="InterPro" id="IPR002789">
    <property type="entry name" value="HerA_central"/>
</dbReference>
<feature type="domain" description="Helicase HerA central" evidence="3">
    <location>
        <begin position="583"/>
        <end position="644"/>
    </location>
</feature>
<dbReference type="PANTHER" id="PTHR30121">
    <property type="entry name" value="UNCHARACTERIZED PROTEIN YJGR-RELATED"/>
    <property type="match status" value="1"/>
</dbReference>
<dbReference type="EMBL" id="JAHBAY010000014">
    <property type="protein sequence ID" value="MBT0772956.1"/>
    <property type="molecule type" value="Genomic_DNA"/>
</dbReference>
<evidence type="ECO:0000256" key="1">
    <source>
        <dbReference type="SAM" id="MobiDB-lite"/>
    </source>
</evidence>
<dbReference type="Gene3D" id="3.40.50.300">
    <property type="entry name" value="P-loop containing nucleotide triphosphate hydrolases"/>
    <property type="match status" value="1"/>
</dbReference>
<dbReference type="PANTHER" id="PTHR30121:SF6">
    <property type="entry name" value="SLR6007 PROTEIN"/>
    <property type="match status" value="1"/>
</dbReference>
<accession>A0ABS5TPD9</accession>
<reference evidence="4 5" key="1">
    <citation type="submission" date="2021-05" db="EMBL/GenBank/DDBJ databases">
        <title>Kineosporia and Streptomyces sp. nov. two new marine actinobacteria isolated from Coral.</title>
        <authorList>
            <person name="Buangrab K."/>
            <person name="Sutthacheep M."/>
            <person name="Yeemin T."/>
            <person name="Harunari E."/>
            <person name="Igarashi Y."/>
            <person name="Kanchanasin P."/>
            <person name="Tanasupawat S."/>
            <person name="Phongsopitanun W."/>
        </authorList>
    </citation>
    <scope>NUCLEOTIDE SEQUENCE [LARGE SCALE GENOMIC DNA]</scope>
    <source>
        <strain evidence="4 5">J2-2</strain>
    </source>
</reference>
<feature type="compositionally biased region" description="Low complexity" evidence="1">
    <location>
        <begin position="274"/>
        <end position="283"/>
    </location>
</feature>
<name>A0ABS5TPD9_9ACTN</name>
<feature type="transmembrane region" description="Helical" evidence="2">
    <location>
        <begin position="59"/>
        <end position="77"/>
    </location>
</feature>
<feature type="transmembrane region" description="Helical" evidence="2">
    <location>
        <begin position="25"/>
        <end position="47"/>
    </location>
</feature>
<dbReference type="InterPro" id="IPR024414">
    <property type="entry name" value="Uncharacterised_PrgI"/>
</dbReference>
<protein>
    <submittedName>
        <fullName evidence="4">PrgI family protein</fullName>
    </submittedName>
</protein>
<keyword evidence="2" id="KW-0812">Transmembrane</keyword>